<name>A0AAU6R6I5_9CAUD</name>
<evidence type="ECO:0000313" key="1">
    <source>
        <dbReference type="EMBL" id="WZE63462.1"/>
    </source>
</evidence>
<organism evidence="1">
    <name type="scientific">Micrococcus phage Kurnik</name>
    <dbReference type="NCBI Taxonomy" id="3092208"/>
    <lineage>
        <taxon>Viruses</taxon>
        <taxon>Duplodnaviria</taxon>
        <taxon>Heunggongvirae</taxon>
        <taxon>Uroviricota</taxon>
        <taxon>Caudoviricetes</taxon>
    </lineage>
</organism>
<accession>A0AAU6R6I5</accession>
<dbReference type="EMBL" id="OR756649">
    <property type="protein sequence ID" value="WZE63462.1"/>
    <property type="molecule type" value="Genomic_DNA"/>
</dbReference>
<sequence length="110" mass="11856">MAYTPEQQAQIEALKRMLGGALGSYTDEQLFALISSGSSLTLIASNIWGEYAAETATLVDMSEGNSRRQLGDLYEQGMKMSLYFKGLAESEAPGATTVSTTRKIVRPGRA</sequence>
<proteinExistence type="predicted"/>
<reference evidence="1" key="1">
    <citation type="submission" date="2023-10" db="EMBL/GenBank/DDBJ databases">
        <title>Two new lytic phages for Micrococcus sp. strain 1402.</title>
        <authorList>
            <person name="Petrzik K."/>
        </authorList>
    </citation>
    <scope>NUCLEOTIDE SEQUENCE</scope>
</reference>
<protein>
    <submittedName>
        <fullName evidence="1">Head-to-tail adaptor</fullName>
    </submittedName>
</protein>